<feature type="domain" description="Autotransporter" evidence="3">
    <location>
        <begin position="1053"/>
        <end position="1334"/>
    </location>
</feature>
<dbReference type="Gene3D" id="2.60.40.3440">
    <property type="match status" value="4"/>
</dbReference>
<feature type="signal peptide" evidence="2">
    <location>
        <begin position="1"/>
        <end position="26"/>
    </location>
</feature>
<evidence type="ECO:0000256" key="2">
    <source>
        <dbReference type="SAM" id="SignalP"/>
    </source>
</evidence>
<dbReference type="PROSITE" id="PS51208">
    <property type="entry name" value="AUTOTRANSPORTER"/>
    <property type="match status" value="1"/>
</dbReference>
<evidence type="ECO:0000259" key="3">
    <source>
        <dbReference type="PROSITE" id="PS51208"/>
    </source>
</evidence>
<dbReference type="SMART" id="SM00869">
    <property type="entry name" value="Autotransporter"/>
    <property type="match status" value="1"/>
</dbReference>
<sequence length="1613" mass="166643">MQKAPRTPAVHLGRLLRLVTPGFAFALALGAALPAAAVPPATPNWDAQLCANCHGLNGARVNAAGASTVIVRANDATPTGHGMGLSAGQLAAVGAIATELNTYFQHPEVLGPFVQSRSVAFGDTTNAILIDNLVNDGGAPGGAVILTTKAGTLAPSHGTLTTGTPSSFNINYSHRASDNTCASDAFDIQGTGRADTSNRRVNITVTAPSFSANAANIGPIAYSTSQQTFNIGGSIAVGGGGTPTGISLGAVTGVGTLVTTGTSSVRYTATGNTYSGTVSATYTATGPTACGLSDSATVTITVSQPANPTANSFTAPAIPASAGSVSNISALAQYAGFTRTSPLSIVTQPPPGEGTVTVLDATTFQYTASGFSGTTSFTYQVLGPTGSTAASTIRTITLNPTDAPVAGNGTSAATPFNTFIDVDVSSFIAGSFTSVAVAGAATNGTAVFQAGNVIRFTPTAGFFGTGTFQFTATGSGGPSPTLGTISVPVNPPAPTAAATTANVAYNTATPIDVATLIAPSTILVPTTVTTQNATNGTVGVVGTVVTFTPTAGYIGAASFQYRATNATGQSAFATVTLTVQPPAAPTATAIDVNVSATLPTPIDVSALITSVVSSLTISTQATSGTASVTSPTVITYAPGANFVVSDTFFYQAVGPGGTSAPARIRVFYSNAPITPDVTITVPFNTLVDVDLASRITGTYSGTINFPQVPANGELIVRGSVISYRPNANFTGSDTFTYMVTGTGGPSRAGTVRITVNPQIAQTTGGMVTTSFNTPTQIDLTRFVTGITTGYTITVAPEHGSLTVSGNIATYTPAPGYFGPDQFTFVARNGAGTSPPATVTITVGSLRPVANPASLVVDLNSSRSIDTASLISGSGVTGVTVTRKPAHGTIEVNGTTFTYTPNHNFFGSDSFQYVAFGNLGSSTPATISITVTGRPDPRDDPDVRGLVDAQSQVPSRFTRAQVSNFQRRMETLHRGPDSAFPEKPVKPEAAPAGGATAPTSSAPAPAGAPTSLVPSADGSASPSAGATIPGMSPLVSSLISLAASQTVGLNGATEIRSGLSVWIAGLATFGELDSEGGRSGSRFSTDGMSAGIDKRLADNLVVGLGGGYARDRTGVGSNGTNNKSRGSSFALYGSFQPSARTYLDMMVGLGTIDMDSQRYVTELGQFATATRKVDQVFGSLAGGYEWRQDGILVSPYGRLDFAQDKFKTATETGADQYNLVFNGQTQKNSAGAVGLRAESQHEMDYGRVIPRLRVEYRREFQDDKTTVLNYADLFGGPEYSVSSKGTSRNSVLLGIGSDFLVSGGLKLGFDYTVERNSGSKNVQSVRLVAVQDLDFKDLPPFRFTSSSLARPISVDFGASYDDNVSRGRLDSEKRSDSLFSLGVGQEYVVPIGTNFRLVATPLVTGEKFRRWAGLGRFSGGASGEVQYRTSGAFDATTFAIKGSAIYDQYESSLRTGGRYFLGVNARRSITDKIDLFAEAGGNRREGKSEVFQLRDWVAKANLDYSLGRNGLVYVSGEYRKGDTFASGLPSLTNAAIADVFVIDDAFENQLVAYRLDARTVLGTVGYNRPLGPRDSLDFSYRRVQTDPSHKPSFDAGGPLKYIDNQYSIVYLLRF</sequence>
<feature type="compositionally biased region" description="Low complexity" evidence="1">
    <location>
        <begin position="986"/>
        <end position="1024"/>
    </location>
</feature>
<keyword evidence="2" id="KW-0732">Signal</keyword>
<evidence type="ECO:0000313" key="4">
    <source>
        <dbReference type="EMBL" id="QJR11605.1"/>
    </source>
</evidence>
<dbReference type="RefSeq" id="WP_171093078.1">
    <property type="nucleotide sequence ID" value="NZ_CP053069.1"/>
</dbReference>
<name>A0A6M4GX89_9PROT</name>
<keyword evidence="5" id="KW-1185">Reference proteome</keyword>
<dbReference type="Pfam" id="PF17963">
    <property type="entry name" value="Big_9"/>
    <property type="match status" value="6"/>
</dbReference>
<gene>
    <name evidence="4" type="ORF">DSM104443_02684</name>
</gene>
<proteinExistence type="predicted"/>
<dbReference type="InterPro" id="IPR005546">
    <property type="entry name" value="Autotransporte_beta"/>
</dbReference>
<dbReference type="SUPFAM" id="SSF103515">
    <property type="entry name" value="Autotransporter"/>
    <property type="match status" value="1"/>
</dbReference>
<dbReference type="InterPro" id="IPR036709">
    <property type="entry name" value="Autotransporte_beta_dom_sf"/>
</dbReference>
<dbReference type="EMBL" id="CP053069">
    <property type="protein sequence ID" value="QJR11605.1"/>
    <property type="molecule type" value="Genomic_DNA"/>
</dbReference>
<dbReference type="Proteomes" id="UP000501534">
    <property type="component" value="Chromosome"/>
</dbReference>
<feature type="compositionally biased region" description="Polar residues" evidence="1">
    <location>
        <begin position="948"/>
        <end position="965"/>
    </location>
</feature>
<feature type="region of interest" description="Disordered" evidence="1">
    <location>
        <begin position="931"/>
        <end position="1024"/>
    </location>
</feature>
<organism evidence="4 5">
    <name type="scientific">Usitatibacter rugosus</name>
    <dbReference type="NCBI Taxonomy" id="2732067"/>
    <lineage>
        <taxon>Bacteria</taxon>
        <taxon>Pseudomonadati</taxon>
        <taxon>Pseudomonadota</taxon>
        <taxon>Betaproteobacteria</taxon>
        <taxon>Nitrosomonadales</taxon>
        <taxon>Usitatibacteraceae</taxon>
        <taxon>Usitatibacter</taxon>
    </lineage>
</organism>
<dbReference type="KEGG" id="uru:DSM104443_02684"/>
<feature type="compositionally biased region" description="Basic and acidic residues" evidence="1">
    <location>
        <begin position="934"/>
        <end position="944"/>
    </location>
</feature>
<protein>
    <recommendedName>
        <fullName evidence="3">Autotransporter domain-containing protein</fullName>
    </recommendedName>
</protein>
<dbReference type="Pfam" id="PF03797">
    <property type="entry name" value="Autotransporter"/>
    <property type="match status" value="1"/>
</dbReference>
<dbReference type="Gene3D" id="2.40.128.130">
    <property type="entry name" value="Autotransporter beta-domain"/>
    <property type="match status" value="1"/>
</dbReference>
<dbReference type="Gene3D" id="2.60.40.2810">
    <property type="match status" value="1"/>
</dbReference>
<reference evidence="4 5" key="1">
    <citation type="submission" date="2020-04" db="EMBL/GenBank/DDBJ databases">
        <title>Usitatibacter rugosus gen. nov., sp. nov. and Usitatibacter palustris sp. nov., novel members of Usitatibacteraceae fam. nov. within the order Nitrosomonadales isolated from soil.</title>
        <authorList>
            <person name="Huber K.J."/>
            <person name="Neumann-Schaal M."/>
            <person name="Geppert A."/>
            <person name="Luckner M."/>
            <person name="Wanner G."/>
            <person name="Overmann J."/>
        </authorList>
    </citation>
    <scope>NUCLEOTIDE SEQUENCE [LARGE SCALE GENOMIC DNA]</scope>
    <source>
        <strain evidence="4 5">0125_3</strain>
    </source>
</reference>
<feature type="compositionally biased region" description="Basic and acidic residues" evidence="1">
    <location>
        <begin position="966"/>
        <end position="975"/>
    </location>
</feature>
<accession>A0A6M4GX89</accession>
<evidence type="ECO:0000313" key="5">
    <source>
        <dbReference type="Proteomes" id="UP000501534"/>
    </source>
</evidence>
<evidence type="ECO:0000256" key="1">
    <source>
        <dbReference type="SAM" id="MobiDB-lite"/>
    </source>
</evidence>
<feature type="chain" id="PRO_5026808530" description="Autotransporter domain-containing protein" evidence="2">
    <location>
        <begin position="27"/>
        <end position="1613"/>
    </location>
</feature>
<dbReference type="SUPFAM" id="SSF56935">
    <property type="entry name" value="Porins"/>
    <property type="match status" value="1"/>
</dbReference>
<dbReference type="NCBIfam" id="NF012211">
    <property type="entry name" value="tand_rpt_95"/>
    <property type="match status" value="1"/>
</dbReference>